<comment type="caution">
    <text evidence="1">The sequence shown here is derived from an EMBL/GenBank/DDBJ whole genome shotgun (WGS) entry which is preliminary data.</text>
</comment>
<proteinExistence type="predicted"/>
<dbReference type="OrthoDB" id="2435513at2759"/>
<protein>
    <submittedName>
        <fullName evidence="1">Uncharacterized protein</fullName>
    </submittedName>
</protein>
<dbReference type="EMBL" id="JAAAHW010006439">
    <property type="protein sequence ID" value="KAF9960866.1"/>
    <property type="molecule type" value="Genomic_DNA"/>
</dbReference>
<evidence type="ECO:0000313" key="1">
    <source>
        <dbReference type="EMBL" id="KAF9960866.1"/>
    </source>
</evidence>
<sequence>MSSQPSGFFLDRDPDQWGDFEAFILHRQGNTPRLSHNADKYLKLYKESLNIIKDDDIFTIDGKATAERLLISDLPLEMRRAWERVKEDLAQSQDAIAPQKRKAEREVTIKEPWLSLVMHLTGRVKGEPQGVLIRTDETMSHHHQILYDFVFDRLTKRDSLTKQSEFDVSVALSGIINARMKDASKYFGQNTLDVIKSKCFSNNFCRPDGIPGLKTTLDELNLDQFIHMRHVDYKGLSQQVTLLKAKDIETNKSDPIREATQLVIDIVIELPSGEIPSRATKHQSTNLGLGLNIEMSKGSGGKRLDLQCRGVDKLELNNSEFKRSSTSDTQVDQQLQKNVLINHSMVLYLKEEIGLPLDQHEVHALNVHGKSFDTYIHTQLSAPIIDVNATAPLA</sequence>
<evidence type="ECO:0000313" key="2">
    <source>
        <dbReference type="Proteomes" id="UP000749646"/>
    </source>
</evidence>
<organism evidence="1 2">
    <name type="scientific">Modicella reniformis</name>
    <dbReference type="NCBI Taxonomy" id="1440133"/>
    <lineage>
        <taxon>Eukaryota</taxon>
        <taxon>Fungi</taxon>
        <taxon>Fungi incertae sedis</taxon>
        <taxon>Mucoromycota</taxon>
        <taxon>Mortierellomycotina</taxon>
        <taxon>Mortierellomycetes</taxon>
        <taxon>Mortierellales</taxon>
        <taxon>Mortierellaceae</taxon>
        <taxon>Modicella</taxon>
    </lineage>
</organism>
<gene>
    <name evidence="1" type="ORF">BGZ65_011610</name>
</gene>
<keyword evidence="2" id="KW-1185">Reference proteome</keyword>
<accession>A0A9P6J3H0</accession>
<dbReference type="Proteomes" id="UP000749646">
    <property type="component" value="Unassembled WGS sequence"/>
</dbReference>
<dbReference type="AlphaFoldDB" id="A0A9P6J3H0"/>
<reference evidence="1" key="1">
    <citation type="journal article" date="2020" name="Fungal Divers.">
        <title>Resolving the Mortierellaceae phylogeny through synthesis of multi-gene phylogenetics and phylogenomics.</title>
        <authorList>
            <person name="Vandepol N."/>
            <person name="Liber J."/>
            <person name="Desiro A."/>
            <person name="Na H."/>
            <person name="Kennedy M."/>
            <person name="Barry K."/>
            <person name="Grigoriev I.V."/>
            <person name="Miller A.N."/>
            <person name="O'Donnell K."/>
            <person name="Stajich J.E."/>
            <person name="Bonito G."/>
        </authorList>
    </citation>
    <scope>NUCLEOTIDE SEQUENCE</scope>
    <source>
        <strain evidence="1">MES-2147</strain>
    </source>
</reference>
<name>A0A9P6J3H0_9FUNG</name>